<evidence type="ECO:0000313" key="10">
    <source>
        <dbReference type="EMBL" id="CAL4151217.1"/>
    </source>
</evidence>
<comment type="function">
    <text evidence="1 8">Reversible hydration of carbon dioxide.</text>
</comment>
<dbReference type="EMBL" id="CAXKWB010038225">
    <property type="protein sequence ID" value="CAL4151217.1"/>
    <property type="molecule type" value="Genomic_DNA"/>
</dbReference>
<sequence length="230" mass="26393">FNSNSTQTWVTESSLSLIGYNINCTSIKLSNYKNTVLVLWSINDQLKIMGGLLPKTYNLAHFHFHWGSDSSRGSEHTINGKAYPLEMHFLHYKESYSSFEEAQKFKDGLAVLAVLFKVTPHNNTALDFITNSLENLKQPYSEVVSHHKMPLLNILPKNLNSFYRYYGSLTTPNCDQAMWTVFTDTVAISEQQLSMFRKLIDDHGNYLQNNFRPTQPANGRKVYLVNIQMP</sequence>
<evidence type="ECO:0000256" key="8">
    <source>
        <dbReference type="RuleBase" id="RU367011"/>
    </source>
</evidence>
<dbReference type="InterPro" id="IPR023561">
    <property type="entry name" value="Carbonic_anhydrase_a-class"/>
</dbReference>
<evidence type="ECO:0000259" key="9">
    <source>
        <dbReference type="PROSITE" id="PS51144"/>
    </source>
</evidence>
<feature type="non-terminal residue" evidence="10">
    <location>
        <position position="1"/>
    </location>
</feature>
<protein>
    <recommendedName>
        <fullName evidence="3 8">Carbonic anhydrase</fullName>
        <ecNumber evidence="3 8">4.2.1.1</ecNumber>
    </recommendedName>
</protein>
<reference evidence="10 11" key="1">
    <citation type="submission" date="2024-05" db="EMBL/GenBank/DDBJ databases">
        <authorList>
            <person name="Wallberg A."/>
        </authorList>
    </citation>
    <scope>NUCLEOTIDE SEQUENCE [LARGE SCALE GENOMIC DNA]</scope>
</reference>
<dbReference type="Pfam" id="PF00194">
    <property type="entry name" value="Carb_anhydrase"/>
    <property type="match status" value="1"/>
</dbReference>
<evidence type="ECO:0000256" key="4">
    <source>
        <dbReference type="ARBA" id="ARBA00022723"/>
    </source>
</evidence>
<dbReference type="InterPro" id="IPR018338">
    <property type="entry name" value="Carbonic_anhydrase_a-class_CS"/>
</dbReference>
<dbReference type="AlphaFoldDB" id="A0AAV2RXU3"/>
<keyword evidence="5 8" id="KW-0862">Zinc</keyword>
<feature type="domain" description="Alpha-carbonic anhydrase" evidence="9">
    <location>
        <begin position="1"/>
        <end position="226"/>
    </location>
</feature>
<comment type="catalytic activity">
    <reaction evidence="7 8">
        <text>hydrogencarbonate + H(+) = CO2 + H2O</text>
        <dbReference type="Rhea" id="RHEA:10748"/>
        <dbReference type="ChEBI" id="CHEBI:15377"/>
        <dbReference type="ChEBI" id="CHEBI:15378"/>
        <dbReference type="ChEBI" id="CHEBI:16526"/>
        <dbReference type="ChEBI" id="CHEBI:17544"/>
        <dbReference type="EC" id="4.2.1.1"/>
    </reaction>
</comment>
<name>A0AAV2RXU3_MEGNR</name>
<keyword evidence="4 8" id="KW-0479">Metal-binding</keyword>
<dbReference type="Gene3D" id="3.10.200.10">
    <property type="entry name" value="Alpha carbonic anhydrase"/>
    <property type="match status" value="1"/>
</dbReference>
<dbReference type="GO" id="GO:0004089">
    <property type="term" value="F:carbonate dehydratase activity"/>
    <property type="evidence" value="ECO:0007669"/>
    <property type="project" value="UniProtKB-UniRule"/>
</dbReference>
<keyword evidence="11" id="KW-1185">Reference proteome</keyword>
<comment type="similarity">
    <text evidence="2 8">Belongs to the alpha-carbonic anhydrase family.</text>
</comment>
<dbReference type="EC" id="4.2.1.1" evidence="3 8"/>
<dbReference type="PANTHER" id="PTHR18952">
    <property type="entry name" value="CARBONIC ANHYDRASE"/>
    <property type="match status" value="1"/>
</dbReference>
<dbReference type="SMART" id="SM01057">
    <property type="entry name" value="Carb_anhydrase"/>
    <property type="match status" value="1"/>
</dbReference>
<proteinExistence type="inferred from homology"/>
<evidence type="ECO:0000256" key="6">
    <source>
        <dbReference type="ARBA" id="ARBA00023239"/>
    </source>
</evidence>
<comment type="caution">
    <text evidence="10">The sequence shown here is derived from an EMBL/GenBank/DDBJ whole genome shotgun (WGS) entry which is preliminary data.</text>
</comment>
<evidence type="ECO:0000313" key="11">
    <source>
        <dbReference type="Proteomes" id="UP001497623"/>
    </source>
</evidence>
<dbReference type="PROSITE" id="PS00162">
    <property type="entry name" value="ALPHA_CA_1"/>
    <property type="match status" value="1"/>
</dbReference>
<evidence type="ECO:0000256" key="1">
    <source>
        <dbReference type="ARBA" id="ARBA00002904"/>
    </source>
</evidence>
<dbReference type="PROSITE" id="PS51144">
    <property type="entry name" value="ALPHA_CA_2"/>
    <property type="match status" value="1"/>
</dbReference>
<evidence type="ECO:0000256" key="3">
    <source>
        <dbReference type="ARBA" id="ARBA00012925"/>
    </source>
</evidence>
<gene>
    <name evidence="10" type="ORF">MNOR_LOCUS30744</name>
</gene>
<dbReference type="InterPro" id="IPR036398">
    <property type="entry name" value="CA_dom_sf"/>
</dbReference>
<keyword evidence="6 8" id="KW-0456">Lyase</keyword>
<dbReference type="SUPFAM" id="SSF51069">
    <property type="entry name" value="Carbonic anhydrase"/>
    <property type="match status" value="1"/>
</dbReference>
<dbReference type="GO" id="GO:0005886">
    <property type="term" value="C:plasma membrane"/>
    <property type="evidence" value="ECO:0007669"/>
    <property type="project" value="TreeGrafter"/>
</dbReference>
<dbReference type="InterPro" id="IPR001148">
    <property type="entry name" value="CA_dom"/>
</dbReference>
<organism evidence="10 11">
    <name type="scientific">Meganyctiphanes norvegica</name>
    <name type="common">Northern krill</name>
    <name type="synonym">Thysanopoda norvegica</name>
    <dbReference type="NCBI Taxonomy" id="48144"/>
    <lineage>
        <taxon>Eukaryota</taxon>
        <taxon>Metazoa</taxon>
        <taxon>Ecdysozoa</taxon>
        <taxon>Arthropoda</taxon>
        <taxon>Crustacea</taxon>
        <taxon>Multicrustacea</taxon>
        <taxon>Malacostraca</taxon>
        <taxon>Eumalacostraca</taxon>
        <taxon>Eucarida</taxon>
        <taxon>Euphausiacea</taxon>
        <taxon>Euphausiidae</taxon>
        <taxon>Meganyctiphanes</taxon>
    </lineage>
</organism>
<evidence type="ECO:0000256" key="2">
    <source>
        <dbReference type="ARBA" id="ARBA00010718"/>
    </source>
</evidence>
<evidence type="ECO:0000256" key="5">
    <source>
        <dbReference type="ARBA" id="ARBA00022833"/>
    </source>
</evidence>
<accession>A0AAV2RXU3</accession>
<dbReference type="Proteomes" id="UP001497623">
    <property type="component" value="Unassembled WGS sequence"/>
</dbReference>
<evidence type="ECO:0000256" key="7">
    <source>
        <dbReference type="ARBA" id="ARBA00048348"/>
    </source>
</evidence>
<comment type="cofactor">
    <cofactor evidence="8">
        <name>Zn(2+)</name>
        <dbReference type="ChEBI" id="CHEBI:29105"/>
    </cofactor>
</comment>
<dbReference type="GO" id="GO:0008270">
    <property type="term" value="F:zinc ion binding"/>
    <property type="evidence" value="ECO:0007669"/>
    <property type="project" value="UniProtKB-UniRule"/>
</dbReference>
<dbReference type="CDD" id="cd00326">
    <property type="entry name" value="alpha_CA"/>
    <property type="match status" value="1"/>
</dbReference>
<dbReference type="PANTHER" id="PTHR18952:SF265">
    <property type="entry name" value="CARBONIC ANHYDRASE"/>
    <property type="match status" value="1"/>
</dbReference>